<comment type="function">
    <text evidence="7">Functions as a peptidoglycan terminase that cleaves nascent peptidoglycan strands endolytically to terminate their elongation.</text>
</comment>
<dbReference type="Pfam" id="PF02618">
    <property type="entry name" value="YceG"/>
    <property type="match status" value="1"/>
</dbReference>
<accession>A0ABU7MRK6</accession>
<keyword evidence="6 7" id="KW-0961">Cell wall biogenesis/degradation</keyword>
<comment type="subcellular location">
    <subcellularLocation>
        <location evidence="7">Cell membrane</location>
        <topology evidence="7">Single-pass membrane protein</topology>
    </subcellularLocation>
</comment>
<evidence type="ECO:0000256" key="8">
    <source>
        <dbReference type="SAM" id="MobiDB-lite"/>
    </source>
</evidence>
<evidence type="ECO:0000256" key="1">
    <source>
        <dbReference type="ARBA" id="ARBA00022475"/>
    </source>
</evidence>
<evidence type="ECO:0000256" key="6">
    <source>
        <dbReference type="ARBA" id="ARBA00023316"/>
    </source>
</evidence>
<keyword evidence="5 7" id="KW-0456">Lyase</keyword>
<dbReference type="InterPro" id="IPR003770">
    <property type="entry name" value="MLTG-like"/>
</dbReference>
<keyword evidence="2 7" id="KW-0812">Transmembrane</keyword>
<feature type="compositionally biased region" description="Basic residues" evidence="8">
    <location>
        <begin position="169"/>
        <end position="178"/>
    </location>
</feature>
<evidence type="ECO:0000256" key="7">
    <source>
        <dbReference type="HAMAP-Rule" id="MF_02065"/>
    </source>
</evidence>
<comment type="similarity">
    <text evidence="7">Belongs to the transglycosylase MltG family.</text>
</comment>
<keyword evidence="10" id="KW-1185">Reference proteome</keyword>
<dbReference type="PANTHER" id="PTHR30518">
    <property type="entry name" value="ENDOLYTIC MUREIN TRANSGLYCOSYLASE"/>
    <property type="match status" value="1"/>
</dbReference>
<evidence type="ECO:0000313" key="10">
    <source>
        <dbReference type="Proteomes" id="UP001335729"/>
    </source>
</evidence>
<dbReference type="Proteomes" id="UP001335729">
    <property type="component" value="Unassembled WGS sequence"/>
</dbReference>
<evidence type="ECO:0000313" key="9">
    <source>
        <dbReference type="EMBL" id="MEE4022942.1"/>
    </source>
</evidence>
<evidence type="ECO:0000256" key="4">
    <source>
        <dbReference type="ARBA" id="ARBA00023136"/>
    </source>
</evidence>
<evidence type="ECO:0000256" key="3">
    <source>
        <dbReference type="ARBA" id="ARBA00022989"/>
    </source>
</evidence>
<dbReference type="PANTHER" id="PTHR30518:SF2">
    <property type="entry name" value="ENDOLYTIC MUREIN TRANSGLYCOSYLASE"/>
    <property type="match status" value="1"/>
</dbReference>
<dbReference type="EMBL" id="JAZDUE010000005">
    <property type="protein sequence ID" value="MEE4022942.1"/>
    <property type="molecule type" value="Genomic_DNA"/>
</dbReference>
<gene>
    <name evidence="7" type="primary">mltG</name>
    <name evidence="9" type="ORF">V1Y59_07635</name>
</gene>
<keyword evidence="4 7" id="KW-0472">Membrane</keyword>
<name>A0ABU7MRK6_9ACTN</name>
<evidence type="ECO:0000256" key="5">
    <source>
        <dbReference type="ARBA" id="ARBA00023239"/>
    </source>
</evidence>
<evidence type="ECO:0000256" key="2">
    <source>
        <dbReference type="ARBA" id="ARBA00022692"/>
    </source>
</evidence>
<organism evidence="9 10">
    <name type="scientific">Gordonia prachuapensis</name>
    <dbReference type="NCBI Taxonomy" id="3115651"/>
    <lineage>
        <taxon>Bacteria</taxon>
        <taxon>Bacillati</taxon>
        <taxon>Actinomycetota</taxon>
        <taxon>Actinomycetes</taxon>
        <taxon>Mycobacteriales</taxon>
        <taxon>Gordoniaceae</taxon>
        <taxon>Gordonia</taxon>
    </lineage>
</organism>
<dbReference type="GO" id="GO:0016829">
    <property type="term" value="F:lyase activity"/>
    <property type="evidence" value="ECO:0007669"/>
    <property type="project" value="UniProtKB-KW"/>
</dbReference>
<dbReference type="EC" id="4.2.2.29" evidence="7"/>
<feature type="region of interest" description="Disordered" evidence="8">
    <location>
        <begin position="1"/>
        <end position="186"/>
    </location>
</feature>
<dbReference type="RefSeq" id="WP_330504219.1">
    <property type="nucleotide sequence ID" value="NZ_JAZDUE010000005.1"/>
</dbReference>
<sequence>MTDDRHRPRRHDLSDQPTEQLDLERLRYFTQPADGKPTTRHRRRRETSTDPTITGPQPRVESGPPGPATGTWGAPTPPPPRRRPPERVMPAYVPPPAEQFQDRDRPGPRAGDYEDPRRRAVPHRVRPAAEAAATDVIEDERTHAGYATDDDAEGYLALEDTPTDSRPPRDRRTRRRGGARQPRPNGRTIMRRRIVLGVALACMLVLVVGVAVVGLRAVGVFGPSVDTTDYTNAAGTADVVVDIPQDSTLMDFGVILESNDVVGSVQAFVDAADGQPISGGFYKLRTQIPAATAVEMMTDGNANRVGRMVVPEGLQLDNKEGVDGKITPGIFQMIENATSITVNGQQIGTDVAALETAAADSTPEQLGVPEWARSAVENLDGDHRRIEGLIAPGTWESIDPDHSPTQILHDLIVASAARFEEWGLLAPNDSGLTPYETLVTASVVEREVANPGDYAKVARVILNRLDEGQRLEMDSTTNYTADVTNIDVYGEAYRADNEWNTYRIEGLPATPIGAVGERALTAVENPTPGDWLYFVTIDRDGTTLFAETFEEHTQNRERACENELLSTGCS</sequence>
<comment type="catalytic activity">
    <reaction evidence="7">
        <text>a peptidoglycan chain = a peptidoglycan chain with N-acetyl-1,6-anhydromuramyl-[peptide] at the reducing end + a peptidoglycan chain with N-acetylglucosamine at the non-reducing end.</text>
        <dbReference type="EC" id="4.2.2.29"/>
    </reaction>
</comment>
<feature type="transmembrane region" description="Helical" evidence="7">
    <location>
        <begin position="194"/>
        <end position="215"/>
    </location>
</feature>
<feature type="site" description="Important for catalytic activity" evidence="7">
    <location>
        <position position="447"/>
    </location>
</feature>
<reference evidence="9 10" key="1">
    <citation type="submission" date="2024-01" db="EMBL/GenBank/DDBJ databases">
        <title>Draft genome sequence of Gordonia sp. PKS22-38.</title>
        <authorList>
            <person name="Suphannarot A."/>
            <person name="Mingma R."/>
        </authorList>
    </citation>
    <scope>NUCLEOTIDE SEQUENCE [LARGE SCALE GENOMIC DNA]</scope>
    <source>
        <strain evidence="9 10">PKS22-38</strain>
    </source>
</reference>
<keyword evidence="1 7" id="KW-1003">Cell membrane</keyword>
<protein>
    <recommendedName>
        <fullName evidence="7">Endolytic murein transglycosylase</fullName>
        <ecNumber evidence="7">4.2.2.29</ecNumber>
    </recommendedName>
    <alternativeName>
        <fullName evidence="7">Peptidoglycan lytic transglycosylase</fullName>
    </alternativeName>
    <alternativeName>
        <fullName evidence="7">Peptidoglycan polymerization terminase</fullName>
    </alternativeName>
</protein>
<dbReference type="HAMAP" id="MF_02065">
    <property type="entry name" value="MltG"/>
    <property type="match status" value="1"/>
</dbReference>
<feature type="compositionally biased region" description="Basic and acidic residues" evidence="8">
    <location>
        <begin position="1"/>
        <end position="14"/>
    </location>
</feature>
<proteinExistence type="inferred from homology"/>
<keyword evidence="3 7" id="KW-1133">Transmembrane helix</keyword>
<feature type="compositionally biased region" description="Basic and acidic residues" evidence="8">
    <location>
        <begin position="100"/>
        <end position="118"/>
    </location>
</feature>
<comment type="caution">
    <text evidence="9">The sequence shown here is derived from an EMBL/GenBank/DDBJ whole genome shotgun (WGS) entry which is preliminary data.</text>
</comment>